<dbReference type="NCBIfam" id="NF033544">
    <property type="entry name" value="transpos_IS1249"/>
    <property type="match status" value="1"/>
</dbReference>
<name>A0A7K1J786_9BIFI</name>
<protein>
    <submittedName>
        <fullName evidence="1">Transposase</fullName>
    </submittedName>
</protein>
<dbReference type="EMBL" id="WNLP01000010">
    <property type="protein sequence ID" value="MUH60325.1"/>
    <property type="molecule type" value="Genomic_DNA"/>
</dbReference>
<reference evidence="1 2" key="1">
    <citation type="submission" date="2019-09" db="EMBL/GenBank/DDBJ databases">
        <title>Bifidobacterium canis sp. nov., isolated from the digestive tract of German Shepherd dog puppy.</title>
        <authorList>
            <person name="Bunesova V."/>
        </authorList>
    </citation>
    <scope>NUCLEOTIDE SEQUENCE [LARGE SCALE GENOMIC DNA]</scope>
    <source>
        <strain evidence="1 2">GSD1FS</strain>
    </source>
</reference>
<dbReference type="Proteomes" id="UP000487882">
    <property type="component" value="Unassembled WGS sequence"/>
</dbReference>
<organism evidence="1 2">
    <name type="scientific">Bifidobacterium canis</name>
    <dbReference type="NCBI Taxonomy" id="2610880"/>
    <lineage>
        <taxon>Bacteria</taxon>
        <taxon>Bacillati</taxon>
        <taxon>Actinomycetota</taxon>
        <taxon>Actinomycetes</taxon>
        <taxon>Bifidobacteriales</taxon>
        <taxon>Bifidobacteriaceae</taxon>
        <taxon>Bifidobacterium</taxon>
    </lineage>
</organism>
<gene>
    <name evidence="1" type="ORF">GSD1FS_1696</name>
</gene>
<proteinExistence type="predicted"/>
<keyword evidence="2" id="KW-1185">Reference proteome</keyword>
<dbReference type="AlphaFoldDB" id="A0A7K1J786"/>
<accession>A0A7K1J786</accession>
<evidence type="ECO:0000313" key="2">
    <source>
        <dbReference type="Proteomes" id="UP000487882"/>
    </source>
</evidence>
<dbReference type="InterPro" id="IPR048004">
    <property type="entry name" value="IS1249_transpos"/>
</dbReference>
<comment type="caution">
    <text evidence="1">The sequence shown here is derived from an EMBL/GenBank/DDBJ whole genome shotgun (WGS) entry which is preliminary data.</text>
</comment>
<evidence type="ECO:0000313" key="1">
    <source>
        <dbReference type="EMBL" id="MUH60325.1"/>
    </source>
</evidence>
<sequence length="455" mass="51875">MKRNGTTSKGTTRWRCKQCGASSVKRRNDITNAAVFTQFIEHCTTAISLDDLAKRNGVSRATMKRRFKWCWLVDVPDPTAGHHKRIYDQVFLDGTYTAGGCLIVAATIDHVIAWHWCKHETTRDYQLLLERIEAPLIAVIDGGQGAYSAIKKCWPTTKIQRCLVHAQRVVRRYTTTNPRTDAGRTIYRLALKLTRITTLDEAAAWGVQLHEFSTIYREWMNEKTMIKDPKTGAWTRVWTHHNVRKAYNSLNHLWRSEMLFVYLNPPAGVLAPERIKSTTNSLEGGINAQLKLLARTHRGRSGERQRRMLDWWLYLKTELPDDPVRIARQSDWGQGQLAKVSTLTQTENQADHETGRPALYDNAIDTDYTHSIGIQKAKSNPRDTPSQTHILTLNPAGSCQARFSLKCGDGDFLCDGFRFVRRAPHAAGMWIAAVQRDGDDHDHKQPEHGDRHPYP</sequence>